<reference evidence="2 3" key="1">
    <citation type="submission" date="2017-05" db="EMBL/GenBank/DDBJ databases">
        <title>Functional genome analysis of Paenibacillus pasadenensis strain R16: insights on endophytic life style and antifungal activity.</title>
        <authorList>
            <person name="Passera A."/>
            <person name="Marcolungo L."/>
            <person name="Casati P."/>
            <person name="Brasca M."/>
            <person name="Quaglino F."/>
            <person name="Delledonne M."/>
        </authorList>
    </citation>
    <scope>NUCLEOTIDE SEQUENCE [LARGE SCALE GENOMIC DNA]</scope>
    <source>
        <strain evidence="2 3">R16</strain>
    </source>
</reference>
<keyword evidence="3" id="KW-1185">Reference proteome</keyword>
<dbReference type="EMBL" id="NFEZ01000004">
    <property type="protein sequence ID" value="PLT45675.1"/>
    <property type="molecule type" value="Genomic_DNA"/>
</dbReference>
<keyword evidence="1" id="KW-1133">Transmembrane helix</keyword>
<keyword evidence="1" id="KW-0472">Membrane</keyword>
<proteinExistence type="predicted"/>
<dbReference type="Proteomes" id="UP000234789">
    <property type="component" value="Unassembled WGS sequence"/>
</dbReference>
<evidence type="ECO:0000256" key="1">
    <source>
        <dbReference type="SAM" id="Phobius"/>
    </source>
</evidence>
<dbReference type="PANTHER" id="PTHR40042:SF1">
    <property type="entry name" value="DUF1405 DOMAIN-CONTAINING PROTEIN"/>
    <property type="match status" value="1"/>
</dbReference>
<dbReference type="RefSeq" id="WP_101809053.1">
    <property type="nucleotide sequence ID" value="NZ_NFEZ01000004.1"/>
</dbReference>
<feature type="transmembrane region" description="Helical" evidence="1">
    <location>
        <begin position="12"/>
        <end position="35"/>
    </location>
</feature>
<protein>
    <submittedName>
        <fullName evidence="2">Putative transmembrane protein</fullName>
    </submittedName>
</protein>
<dbReference type="AlphaFoldDB" id="A0A2N5N5S2"/>
<feature type="transmembrane region" description="Helical" evidence="1">
    <location>
        <begin position="149"/>
        <end position="173"/>
    </location>
</feature>
<gene>
    <name evidence="2" type="ORF">B8V81_4106</name>
</gene>
<feature type="transmembrane region" description="Helical" evidence="1">
    <location>
        <begin position="84"/>
        <end position="103"/>
    </location>
</feature>
<accession>A0A2N5N5S2</accession>
<feature type="transmembrane region" description="Helical" evidence="1">
    <location>
        <begin position="47"/>
        <end position="72"/>
    </location>
</feature>
<comment type="caution">
    <text evidence="2">The sequence shown here is derived from an EMBL/GenBank/DDBJ whole genome shotgun (WGS) entry which is preliminary data.</text>
</comment>
<sequence>MGIKLDRSLLLYRPFLWTLFIVNALGTVYGYYWYAHQLEQTVRDGHPWWQIVFVPDSPTASLFFTLALLYLLFPPASPGRGARLLRSAIEALGVVTSIKYGIWAVSMILAGASQGEPLEPQHYMLMASHLGMAVEALLYLPFFRFRRAAAAFALGWLLLNDYNDYTFGIFPYLPGPLYDYVPEVRTFTVGLTVFSFLVTMLGLALLRRERDGRGR</sequence>
<keyword evidence="1 2" id="KW-0812">Transmembrane</keyword>
<feature type="transmembrane region" description="Helical" evidence="1">
    <location>
        <begin position="185"/>
        <end position="206"/>
    </location>
</feature>
<name>A0A2N5N5S2_9BACL</name>
<evidence type="ECO:0000313" key="2">
    <source>
        <dbReference type="EMBL" id="PLT45675.1"/>
    </source>
</evidence>
<organism evidence="2 3">
    <name type="scientific">Paenibacillus pasadenensis</name>
    <dbReference type="NCBI Taxonomy" id="217090"/>
    <lineage>
        <taxon>Bacteria</taxon>
        <taxon>Bacillati</taxon>
        <taxon>Bacillota</taxon>
        <taxon>Bacilli</taxon>
        <taxon>Bacillales</taxon>
        <taxon>Paenibacillaceae</taxon>
        <taxon>Paenibacillus</taxon>
    </lineage>
</organism>
<feature type="transmembrane region" description="Helical" evidence="1">
    <location>
        <begin position="123"/>
        <end position="142"/>
    </location>
</feature>
<dbReference type="PANTHER" id="PTHR40042">
    <property type="entry name" value="HYPOTHETICAL MEMBRANE SPANNING PROTEIN"/>
    <property type="match status" value="1"/>
</dbReference>
<evidence type="ECO:0000313" key="3">
    <source>
        <dbReference type="Proteomes" id="UP000234789"/>
    </source>
</evidence>
<dbReference type="Pfam" id="PF07187">
    <property type="entry name" value="DUF1405"/>
    <property type="match status" value="1"/>
</dbReference>
<dbReference type="InterPro" id="IPR009845">
    <property type="entry name" value="DUF1405"/>
</dbReference>